<comment type="caution">
    <text evidence="9">The sequence shown here is derived from an EMBL/GenBank/DDBJ whole genome shotgun (WGS) entry which is preliminary data.</text>
</comment>
<dbReference type="Pfam" id="PF00041">
    <property type="entry name" value="fn3"/>
    <property type="match status" value="1"/>
</dbReference>
<evidence type="ECO:0000256" key="4">
    <source>
        <dbReference type="ARBA" id="ARBA00023326"/>
    </source>
</evidence>
<dbReference type="Gene3D" id="2.60.40.10">
    <property type="entry name" value="Immunoglobulins"/>
    <property type="match status" value="2"/>
</dbReference>
<dbReference type="PROSITE" id="PS51272">
    <property type="entry name" value="SLH"/>
    <property type="match status" value="3"/>
</dbReference>
<reference evidence="9 10" key="1">
    <citation type="submission" date="2021-03" db="EMBL/GenBank/DDBJ databases">
        <title>Genomic Encyclopedia of Type Strains, Phase IV (KMG-IV): sequencing the most valuable type-strain genomes for metagenomic binning, comparative biology and taxonomic classification.</title>
        <authorList>
            <person name="Goeker M."/>
        </authorList>
    </citation>
    <scope>NUCLEOTIDE SEQUENCE [LARGE SCALE GENOMIC DNA]</scope>
    <source>
        <strain evidence="9 10">DSM 26048</strain>
    </source>
</reference>
<dbReference type="Pfam" id="PF03442">
    <property type="entry name" value="CBM_X2"/>
    <property type="match status" value="1"/>
</dbReference>
<feature type="compositionally biased region" description="Polar residues" evidence="5">
    <location>
        <begin position="1216"/>
        <end position="1225"/>
    </location>
</feature>
<accession>A0ABS4IWW4</accession>
<dbReference type="InterPro" id="IPR036116">
    <property type="entry name" value="FN3_sf"/>
</dbReference>
<feature type="domain" description="SLH" evidence="8">
    <location>
        <begin position="1435"/>
        <end position="1494"/>
    </location>
</feature>
<dbReference type="InterPro" id="IPR014756">
    <property type="entry name" value="Ig_E-set"/>
</dbReference>
<evidence type="ECO:0000256" key="5">
    <source>
        <dbReference type="SAM" id="MobiDB-lite"/>
    </source>
</evidence>
<evidence type="ECO:0000256" key="6">
    <source>
        <dbReference type="SAM" id="SignalP"/>
    </source>
</evidence>
<dbReference type="PROSITE" id="PS50853">
    <property type="entry name" value="FN3"/>
    <property type="match status" value="1"/>
</dbReference>
<feature type="chain" id="PRO_5047368749" evidence="6">
    <location>
        <begin position="42"/>
        <end position="1618"/>
    </location>
</feature>
<feature type="domain" description="SLH" evidence="8">
    <location>
        <begin position="1562"/>
        <end position="1618"/>
    </location>
</feature>
<evidence type="ECO:0000313" key="10">
    <source>
        <dbReference type="Proteomes" id="UP001519287"/>
    </source>
</evidence>
<feature type="signal peptide" evidence="6">
    <location>
        <begin position="1"/>
        <end position="41"/>
    </location>
</feature>
<feature type="domain" description="Fibronectin type-III" evidence="7">
    <location>
        <begin position="1135"/>
        <end position="1222"/>
    </location>
</feature>
<dbReference type="InterPro" id="IPR003961">
    <property type="entry name" value="FN3_dom"/>
</dbReference>
<evidence type="ECO:0000256" key="3">
    <source>
        <dbReference type="ARBA" id="ARBA00023277"/>
    </source>
</evidence>
<feature type="compositionally biased region" description="Basic and acidic residues" evidence="5">
    <location>
        <begin position="1246"/>
        <end position="1255"/>
    </location>
</feature>
<sequence>MKKLKESKELKGLKRKFKKMVLRAFVVTLAVSFTFQTVVNAAVTDEFMIGAFLAPPTPHVSEAQYNYLKDAEVTHVINIVDSGLNSDEDNKTMLEYAAKAGVKAIATGAGVNFINSYSDREIDSIIDRYKDYSALGGIYVRDEPPAIRFDSYARIYNRSLHTLPDSVPYANMLPLFADPFTMMNVAPKEEVSQTTVGGWRNTNSSLSLGQSFTTLPDSHFIYGIELNVDVTKWQNNNLTLTLWDSPDKTKQLASSTLSNSNNMHFPRFELMTSVTPNTAYYFELTHGGNTVPVAVSTEEVYTGGSAFENGTTQLYDVYFKVYGGRTEIASAPVFQQFSMESHPLTSTSSFGQAFLTSHDLNYIESIELSLDYNTWGTNEFLTLSLWDSPAKQTLIASDTRNSTTNVSKVNFSIDAQVSPNQMYYWELTHAGGGDNSVTIQSAPSEGYYSPQAKLPFVTTAYVNGVAQTFDFFFNVYKKSVAKRPLLTSQTMQGAEFTVTSSNPIGQTFQTPATGESIESIATVLDIETWGAGESLTLQLWDSPAKTSLLGSASLTESNGYSAPVFNVNAPAQPNTAYYLELSHNGGGDNSIVVMGSGSDVYANGAIFENGVMNPDQDVVFKVYGNADPVDKTVEQIAKDTGEYVSDERLGVQKLGQTFKTPQHLNRILQFIELNMETAGWTADEALTVTIYDSVNKNEMLGSASLKGTNNGDYPRFYVNAILKPDTSYYFELTHTSGGDGQVGRVWRTAGESYTDGNAHWNGIKLEGDFYFRAAFTSLYQDFLEEWVDAVGPTSLKYLSFDIYPFMSGKIKEDYYLNLDLIRDMGMQKDVKTHSFLQSVGIEGWMDRPNENQMRWNVFTNLAYGIQALSWFTWSTPLEGHGPFTSSIIDRAGEKSDLYEPVKNLNAQVTSWGPVFMQLESEGVYHSGATPVQGTRKVPKNFFWQPANASDDVIVSHFKHSSGKDYIMVVNKSITDSQTFSFQLNPKPVNVNELSKTSGKEISTNYNEATGEISATFLPGEGRLYVISDGNEADQSLINPAEWPFDKYASGDVQVSMELKGNTLTGVWNTGKRLKRGSEYLVAEDGNSVTIKKEYLTSLQLGDNSLDFVFNAGADQSLEITITDSTPLISAPAWIGGGLLTSSSTTTTSIALHWSGAADSNEITGYKVYKNGSEIAAVSGNVYDFAVTGLSPATEYSFKVEAGNESGLWSVDGPSVKVTTQSESAQPGNPNPNPNPNPPANSGVNGQEKDDSKDSRIKVVSDKDLQKAQNGIVTISLEEGQDELSLPLNAADFIGQHVFEVISGGMKVQIPVSTLKEAGALTTTQASGQRIFVRLGKTDEVSHDGSKSRLTMGGQAYVLGLSVRTASQVKELNTFNHSIELTLPYDVKKVDADLVAIYYYNKLTVVWEYVGGSIDKEHGKVQASVGKPGIYAVLEYDKTFADVPETHWVHRTLKVLTAQQIVQGVNDEEFQPDKKTTRAAFVSLLVKALGLQKDTPSTPFTDVRAGDWYAEDVAAAYAAGLIQGLSETKFAPNAEITREQMAALLVRAYEYRSGSSIQAGNELSQYKDGALVSEWMREHVNKAISVGLMQGRGAEIFDPRSDTTRAEAAKAIFNFIHTT</sequence>
<dbReference type="Proteomes" id="UP001519287">
    <property type="component" value="Unassembled WGS sequence"/>
</dbReference>
<dbReference type="EMBL" id="JAGGLB010000012">
    <property type="protein sequence ID" value="MBP1992079.1"/>
    <property type="molecule type" value="Genomic_DNA"/>
</dbReference>
<dbReference type="RefSeq" id="WP_209972797.1">
    <property type="nucleotide sequence ID" value="NZ_JAGGLB010000012.1"/>
</dbReference>
<evidence type="ECO:0000259" key="7">
    <source>
        <dbReference type="PROSITE" id="PS50853"/>
    </source>
</evidence>
<keyword evidence="3" id="KW-0119">Carbohydrate metabolism</keyword>
<dbReference type="InterPro" id="IPR013783">
    <property type="entry name" value="Ig-like_fold"/>
</dbReference>
<protein>
    <submittedName>
        <fullName evidence="9">Chitodextrinase</fullName>
    </submittedName>
</protein>
<name>A0ABS4IWW4_9BACL</name>
<evidence type="ECO:0000256" key="2">
    <source>
        <dbReference type="ARBA" id="ARBA00023001"/>
    </source>
</evidence>
<evidence type="ECO:0000256" key="1">
    <source>
        <dbReference type="ARBA" id="ARBA00022729"/>
    </source>
</evidence>
<evidence type="ECO:0000313" key="9">
    <source>
        <dbReference type="EMBL" id="MBP1992079.1"/>
    </source>
</evidence>
<organism evidence="9 10">
    <name type="scientific">Paenibacillus eucommiae</name>
    <dbReference type="NCBI Taxonomy" id="1355755"/>
    <lineage>
        <taxon>Bacteria</taxon>
        <taxon>Bacillati</taxon>
        <taxon>Bacillota</taxon>
        <taxon>Bacilli</taxon>
        <taxon>Bacillales</taxon>
        <taxon>Paenibacillaceae</taxon>
        <taxon>Paenibacillus</taxon>
    </lineage>
</organism>
<proteinExistence type="predicted"/>
<dbReference type="InterPro" id="IPR001119">
    <property type="entry name" value="SLH_dom"/>
</dbReference>
<keyword evidence="4" id="KW-0624">Polysaccharide degradation</keyword>
<dbReference type="SUPFAM" id="SSF81296">
    <property type="entry name" value="E set domains"/>
    <property type="match status" value="1"/>
</dbReference>
<dbReference type="SUPFAM" id="SSF49265">
    <property type="entry name" value="Fibronectin type III"/>
    <property type="match status" value="1"/>
</dbReference>
<keyword evidence="1 6" id="KW-0732">Signal</keyword>
<keyword evidence="2" id="KW-0136">Cellulose degradation</keyword>
<dbReference type="InterPro" id="IPR005102">
    <property type="entry name" value="Carbo-bd_X2"/>
</dbReference>
<dbReference type="Pfam" id="PF00395">
    <property type="entry name" value="SLH"/>
    <property type="match status" value="3"/>
</dbReference>
<keyword evidence="10" id="KW-1185">Reference proteome</keyword>
<dbReference type="CDD" id="cd00063">
    <property type="entry name" value="FN3"/>
    <property type="match status" value="1"/>
</dbReference>
<feature type="region of interest" description="Disordered" evidence="5">
    <location>
        <begin position="1208"/>
        <end position="1255"/>
    </location>
</feature>
<dbReference type="SMART" id="SM00060">
    <property type="entry name" value="FN3"/>
    <property type="match status" value="1"/>
</dbReference>
<feature type="domain" description="SLH" evidence="8">
    <location>
        <begin position="1495"/>
        <end position="1558"/>
    </location>
</feature>
<gene>
    <name evidence="9" type="ORF">J2Z66_003687</name>
</gene>
<feature type="compositionally biased region" description="Pro residues" evidence="5">
    <location>
        <begin position="1228"/>
        <end position="1238"/>
    </location>
</feature>
<dbReference type="Gene3D" id="3.20.20.80">
    <property type="entry name" value="Glycosidases"/>
    <property type="match status" value="1"/>
</dbReference>
<evidence type="ECO:0000259" key="8">
    <source>
        <dbReference type="PROSITE" id="PS51272"/>
    </source>
</evidence>